<dbReference type="SUPFAM" id="SSF56112">
    <property type="entry name" value="Protein kinase-like (PK-like)"/>
    <property type="match status" value="1"/>
</dbReference>
<reference evidence="3" key="1">
    <citation type="journal article" date="2019" name="Curr. Biol.">
        <title>Genome Sequence of Striga asiatica Provides Insight into the Evolution of Plant Parasitism.</title>
        <authorList>
            <person name="Yoshida S."/>
            <person name="Kim S."/>
            <person name="Wafula E.K."/>
            <person name="Tanskanen J."/>
            <person name="Kim Y.M."/>
            <person name="Honaas L."/>
            <person name="Yang Z."/>
            <person name="Spallek T."/>
            <person name="Conn C.E."/>
            <person name="Ichihashi Y."/>
            <person name="Cheong K."/>
            <person name="Cui S."/>
            <person name="Der J.P."/>
            <person name="Gundlach H."/>
            <person name="Jiao Y."/>
            <person name="Hori C."/>
            <person name="Ishida J.K."/>
            <person name="Kasahara H."/>
            <person name="Kiba T."/>
            <person name="Kim M.S."/>
            <person name="Koo N."/>
            <person name="Laohavisit A."/>
            <person name="Lee Y.H."/>
            <person name="Lumba S."/>
            <person name="McCourt P."/>
            <person name="Mortimer J.C."/>
            <person name="Mutuku J.M."/>
            <person name="Nomura T."/>
            <person name="Sasaki-Sekimoto Y."/>
            <person name="Seto Y."/>
            <person name="Wang Y."/>
            <person name="Wakatake T."/>
            <person name="Sakakibara H."/>
            <person name="Demura T."/>
            <person name="Yamaguchi S."/>
            <person name="Yoneyama K."/>
            <person name="Manabe R.I."/>
            <person name="Nelson D.C."/>
            <person name="Schulman A.H."/>
            <person name="Timko M.P."/>
            <person name="dePamphilis C.W."/>
            <person name="Choi D."/>
            <person name="Shirasu K."/>
        </authorList>
    </citation>
    <scope>NUCLEOTIDE SEQUENCE [LARGE SCALE GENOMIC DNA]</scope>
    <source>
        <strain evidence="3">cv. UVA1</strain>
    </source>
</reference>
<dbReference type="InterPro" id="IPR025846">
    <property type="entry name" value="TBL_N"/>
</dbReference>
<dbReference type="PANTHER" id="PTHR32285:SF356">
    <property type="entry name" value="PROTEIN TRICHOME BEREFRINGENCE-LIKE 7"/>
    <property type="match status" value="1"/>
</dbReference>
<comment type="caution">
    <text evidence="2">The sequence shown here is derived from an EMBL/GenBank/DDBJ whole genome shotgun (WGS) entry which is preliminary data.</text>
</comment>
<dbReference type="Gene3D" id="3.30.200.20">
    <property type="entry name" value="Phosphorylase Kinase, domain 1"/>
    <property type="match status" value="1"/>
</dbReference>
<feature type="domain" description="Trichome birefringence-like N-terminal" evidence="1">
    <location>
        <begin position="132"/>
        <end position="169"/>
    </location>
</feature>
<keyword evidence="2" id="KW-0808">Transferase</keyword>
<evidence type="ECO:0000259" key="1">
    <source>
        <dbReference type="Pfam" id="PF14416"/>
    </source>
</evidence>
<dbReference type="GO" id="GO:0016301">
    <property type="term" value="F:kinase activity"/>
    <property type="evidence" value="ECO:0007669"/>
    <property type="project" value="UniProtKB-KW"/>
</dbReference>
<dbReference type="EMBL" id="BKCP01005494">
    <property type="protein sequence ID" value="GER38379.1"/>
    <property type="molecule type" value="Genomic_DNA"/>
</dbReference>
<organism evidence="2 3">
    <name type="scientific">Striga asiatica</name>
    <name type="common">Asiatic witchweed</name>
    <name type="synonym">Buchnera asiatica</name>
    <dbReference type="NCBI Taxonomy" id="4170"/>
    <lineage>
        <taxon>Eukaryota</taxon>
        <taxon>Viridiplantae</taxon>
        <taxon>Streptophyta</taxon>
        <taxon>Embryophyta</taxon>
        <taxon>Tracheophyta</taxon>
        <taxon>Spermatophyta</taxon>
        <taxon>Magnoliopsida</taxon>
        <taxon>eudicotyledons</taxon>
        <taxon>Gunneridae</taxon>
        <taxon>Pentapetalae</taxon>
        <taxon>asterids</taxon>
        <taxon>lamiids</taxon>
        <taxon>Lamiales</taxon>
        <taxon>Orobanchaceae</taxon>
        <taxon>Buchnereae</taxon>
        <taxon>Striga</taxon>
    </lineage>
</organism>
<evidence type="ECO:0000313" key="2">
    <source>
        <dbReference type="EMBL" id="GER38379.1"/>
    </source>
</evidence>
<keyword evidence="3" id="KW-1185">Reference proteome</keyword>
<dbReference type="AlphaFoldDB" id="A0A5A7PZR2"/>
<accession>A0A5A7PZR2</accession>
<sequence>MASCTMLLQICMATPVKPPNGIRSQRKHYYSMWTWGLWDSVLVGQQRPVRSFSVIRHLSTKNVIALKDVMLPNHKGSFKDVYLVYKLMDTDLHQIIKSSQTLTNDHFEYFFFQGDLVYLFVMWDNLLCDVEQGYNASECLFVEQGFNCLISGREDEDYLKWRWKPKNCEIPRVTVRHVLEALQNKRVVFVGNSTL</sequence>
<dbReference type="Pfam" id="PF14416">
    <property type="entry name" value="PMR5N"/>
    <property type="match status" value="1"/>
</dbReference>
<dbReference type="OrthoDB" id="192887at2759"/>
<dbReference type="GO" id="GO:0005794">
    <property type="term" value="C:Golgi apparatus"/>
    <property type="evidence" value="ECO:0007669"/>
    <property type="project" value="TreeGrafter"/>
</dbReference>
<dbReference type="Gene3D" id="1.10.510.10">
    <property type="entry name" value="Transferase(Phosphotransferase) domain 1"/>
    <property type="match status" value="1"/>
</dbReference>
<keyword evidence="2" id="KW-0418">Kinase</keyword>
<dbReference type="GO" id="GO:0016413">
    <property type="term" value="F:O-acetyltransferase activity"/>
    <property type="evidence" value="ECO:0007669"/>
    <property type="project" value="InterPro"/>
</dbReference>
<proteinExistence type="predicted"/>
<dbReference type="InterPro" id="IPR029962">
    <property type="entry name" value="TBL"/>
</dbReference>
<dbReference type="InterPro" id="IPR011009">
    <property type="entry name" value="Kinase-like_dom_sf"/>
</dbReference>
<name>A0A5A7PZR2_STRAF</name>
<protein>
    <submittedName>
        <fullName evidence="2">Mitogen-activated protein kinase</fullName>
    </submittedName>
</protein>
<dbReference type="PANTHER" id="PTHR32285">
    <property type="entry name" value="PROTEIN TRICHOME BIREFRINGENCE-LIKE 9-RELATED"/>
    <property type="match status" value="1"/>
</dbReference>
<dbReference type="Proteomes" id="UP000325081">
    <property type="component" value="Unassembled WGS sequence"/>
</dbReference>
<evidence type="ECO:0000313" key="3">
    <source>
        <dbReference type="Proteomes" id="UP000325081"/>
    </source>
</evidence>
<gene>
    <name evidence="2" type="ORF">STAS_14900</name>
</gene>